<proteinExistence type="predicted"/>
<dbReference type="EMBL" id="VJYK02000039">
    <property type="protein sequence ID" value="MQS01402.1"/>
    <property type="molecule type" value="Genomic_DNA"/>
</dbReference>
<reference evidence="1" key="3">
    <citation type="journal article" name="Syst. Appl. Microbiol.">
        <title>Streptomyces alkaliterrae sp. nov., isolated from an alkaline soil, and emended descriptions of Streptomyces alkaliphilus, Streptomyces calidiresistens and Streptomyces durbertensis.</title>
        <authorList>
            <person name="Swiecimska M."/>
            <person name="Golinska P."/>
            <person name="Nouioui I."/>
            <person name="Wypij M."/>
            <person name="Rai M."/>
            <person name="Sangal V."/>
            <person name="Goodfellow M."/>
        </authorList>
    </citation>
    <scope>NUCLEOTIDE SEQUENCE</scope>
    <source>
        <strain evidence="1">OF3</strain>
        <strain evidence="2">OF8</strain>
    </source>
</reference>
<reference evidence="3 4" key="1">
    <citation type="submission" date="2019-10" db="EMBL/GenBank/DDBJ databases">
        <title>Streptomyces sp. nov., a novel actinobacterium isolated from alkaline environment.</title>
        <authorList>
            <person name="Golinska P."/>
        </authorList>
    </citation>
    <scope>NUCLEOTIDE SEQUENCE [LARGE SCALE GENOMIC DNA]</scope>
    <source>
        <strain evidence="3 4">OF1</strain>
    </source>
</reference>
<dbReference type="Proteomes" id="UP000320857">
    <property type="component" value="Unassembled WGS sequence"/>
</dbReference>
<name>A0A5P0YPP9_9ACTN</name>
<evidence type="ECO:0000313" key="5">
    <source>
        <dbReference type="Proteomes" id="UP000517765"/>
    </source>
</evidence>
<evidence type="ECO:0000313" key="2">
    <source>
        <dbReference type="EMBL" id="MBB1258000.1"/>
    </source>
</evidence>
<dbReference type="Proteomes" id="UP000517765">
    <property type="component" value="Unassembled WGS sequence"/>
</dbReference>
<reference evidence="5 6" key="2">
    <citation type="submission" date="2020-05" db="EMBL/GenBank/DDBJ databases">
        <title>Classification of alakaliphilic streptomycetes isolated from an alkaline soil next to Lonar Crater, India and a proposal for the recognition of Streptomyces alkaliterrae sp. nov.</title>
        <authorList>
            <person name="Golinska P."/>
        </authorList>
    </citation>
    <scope>NUCLEOTIDE SEQUENCE [LARGE SCALE GENOMIC DNA]</scope>
    <source>
        <strain evidence="6">OF3</strain>
        <strain evidence="5">OF8</strain>
    </source>
</reference>
<evidence type="ECO:0000313" key="6">
    <source>
        <dbReference type="Proteomes" id="UP000525686"/>
    </source>
</evidence>
<organism evidence="3 4">
    <name type="scientific">Streptomyces alkaliterrae</name>
    <dbReference type="NCBI Taxonomy" id="2213162"/>
    <lineage>
        <taxon>Bacteria</taxon>
        <taxon>Bacillati</taxon>
        <taxon>Actinomycetota</taxon>
        <taxon>Actinomycetes</taxon>
        <taxon>Kitasatosporales</taxon>
        <taxon>Streptomycetaceae</taxon>
        <taxon>Streptomyces</taxon>
    </lineage>
</organism>
<keyword evidence="4" id="KW-1185">Reference proteome</keyword>
<gene>
    <name evidence="3" type="ORF">FNX44_005825</name>
    <name evidence="1" type="ORF">H3146_04655</name>
    <name evidence="2" type="ORF">H3147_04035</name>
</gene>
<evidence type="ECO:0000313" key="1">
    <source>
        <dbReference type="EMBL" id="MBB1252661.1"/>
    </source>
</evidence>
<sequence>MSTTAQPRLSALCTAARSRRDDAALLFHSHCPGPTEVRTHYDEVALTLHCDCPCHRQEVVQ</sequence>
<dbReference type="Proteomes" id="UP000525686">
    <property type="component" value="Unassembled WGS sequence"/>
</dbReference>
<evidence type="ECO:0000313" key="3">
    <source>
        <dbReference type="EMBL" id="MQS01402.1"/>
    </source>
</evidence>
<dbReference type="EMBL" id="JABJXA010000014">
    <property type="protein sequence ID" value="MBB1258000.1"/>
    <property type="molecule type" value="Genomic_DNA"/>
</dbReference>
<dbReference type="AlphaFoldDB" id="A0A5P0YPP9"/>
<protein>
    <submittedName>
        <fullName evidence="3">Uncharacterized protein</fullName>
    </submittedName>
</protein>
<evidence type="ECO:0000313" key="4">
    <source>
        <dbReference type="Proteomes" id="UP000320857"/>
    </source>
</evidence>
<dbReference type="EMBL" id="JABJWZ010000023">
    <property type="protein sequence ID" value="MBB1252661.1"/>
    <property type="molecule type" value="Genomic_DNA"/>
</dbReference>
<comment type="caution">
    <text evidence="3">The sequence shown here is derived from an EMBL/GenBank/DDBJ whole genome shotgun (WGS) entry which is preliminary data.</text>
</comment>
<accession>A0A5P0YPP9</accession>
<dbReference type="RefSeq" id="WP_143646879.1">
    <property type="nucleotide sequence ID" value="NZ_JABJWZ010000023.1"/>
</dbReference>